<dbReference type="Proteomes" id="UP000830671">
    <property type="component" value="Chromosome 4"/>
</dbReference>
<gene>
    <name evidence="2" type="ORF">CLUP02_07677</name>
</gene>
<dbReference type="AlphaFoldDB" id="A0A9Q8WGX3"/>
<protein>
    <submittedName>
        <fullName evidence="2">Uncharacterized protein</fullName>
    </submittedName>
</protein>
<evidence type="ECO:0000313" key="2">
    <source>
        <dbReference type="EMBL" id="UQC82190.1"/>
    </source>
</evidence>
<sequence>MPPYLSSEAPGPKEKESGVDAIRKKRKPGNTEIRQ</sequence>
<organism evidence="2 3">
    <name type="scientific">Colletotrichum lupini</name>
    <dbReference type="NCBI Taxonomy" id="145971"/>
    <lineage>
        <taxon>Eukaryota</taxon>
        <taxon>Fungi</taxon>
        <taxon>Dikarya</taxon>
        <taxon>Ascomycota</taxon>
        <taxon>Pezizomycotina</taxon>
        <taxon>Sordariomycetes</taxon>
        <taxon>Hypocreomycetidae</taxon>
        <taxon>Glomerellales</taxon>
        <taxon>Glomerellaceae</taxon>
        <taxon>Colletotrichum</taxon>
        <taxon>Colletotrichum acutatum species complex</taxon>
    </lineage>
</organism>
<dbReference type="EMBL" id="CP019476">
    <property type="protein sequence ID" value="UQC82190.1"/>
    <property type="molecule type" value="Genomic_DNA"/>
</dbReference>
<accession>A0A9Q8WGX3</accession>
<proteinExistence type="predicted"/>
<evidence type="ECO:0000256" key="1">
    <source>
        <dbReference type="SAM" id="MobiDB-lite"/>
    </source>
</evidence>
<feature type="region of interest" description="Disordered" evidence="1">
    <location>
        <begin position="1"/>
        <end position="35"/>
    </location>
</feature>
<dbReference type="GeneID" id="73341680"/>
<dbReference type="KEGG" id="clup:CLUP02_07677"/>
<feature type="compositionally biased region" description="Basic and acidic residues" evidence="1">
    <location>
        <begin position="11"/>
        <end position="22"/>
    </location>
</feature>
<keyword evidence="3" id="KW-1185">Reference proteome</keyword>
<reference evidence="2" key="1">
    <citation type="journal article" date="2021" name="Mol. Plant Microbe Interact.">
        <title>Complete Genome Sequence of the Plant-Pathogenic Fungus Colletotrichum lupini.</title>
        <authorList>
            <person name="Baroncelli R."/>
            <person name="Pensec F."/>
            <person name="Da Lio D."/>
            <person name="Boufleur T."/>
            <person name="Vicente I."/>
            <person name="Sarrocco S."/>
            <person name="Picot A."/>
            <person name="Baraldi E."/>
            <person name="Sukno S."/>
            <person name="Thon M."/>
            <person name="Le Floch G."/>
        </authorList>
    </citation>
    <scope>NUCLEOTIDE SEQUENCE</scope>
    <source>
        <strain evidence="2">IMI 504893</strain>
    </source>
</reference>
<name>A0A9Q8WGX3_9PEZI</name>
<evidence type="ECO:0000313" key="3">
    <source>
        <dbReference type="Proteomes" id="UP000830671"/>
    </source>
</evidence>
<dbReference type="RefSeq" id="XP_049143813.1">
    <property type="nucleotide sequence ID" value="XM_049286670.1"/>
</dbReference>